<proteinExistence type="predicted"/>
<reference evidence="1" key="1">
    <citation type="submission" date="2023-03" db="EMBL/GenBank/DDBJ databases">
        <title>Andean soil-derived lignocellulolytic bacterial consortium as a source of novel taxa and putative plastic-active enzymes.</title>
        <authorList>
            <person name="Diaz-Garcia L."/>
            <person name="Chuvochina M."/>
            <person name="Feuerriegel G."/>
            <person name="Bunk B."/>
            <person name="Sproer C."/>
            <person name="Streit W.R."/>
            <person name="Rodriguez L.M."/>
            <person name="Overmann J."/>
            <person name="Jimenez D.J."/>
        </authorList>
    </citation>
    <scope>NUCLEOTIDE SEQUENCE</scope>
    <source>
        <strain evidence="1">MAG 4196</strain>
    </source>
</reference>
<dbReference type="Gene3D" id="3.40.50.11010">
    <property type="match status" value="1"/>
</dbReference>
<evidence type="ECO:0000313" key="2">
    <source>
        <dbReference type="Proteomes" id="UP001217476"/>
    </source>
</evidence>
<dbReference type="GO" id="GO:0016740">
    <property type="term" value="F:transferase activity"/>
    <property type="evidence" value="ECO:0007669"/>
    <property type="project" value="UniProtKB-KW"/>
</dbReference>
<protein>
    <submittedName>
        <fullName evidence="1">Glycosyl transferase family 1</fullName>
    </submittedName>
</protein>
<accession>A0AAJ5VX49</accession>
<keyword evidence="1" id="KW-0808">Transferase</keyword>
<dbReference type="AlphaFoldDB" id="A0AAJ5VX49"/>
<gene>
    <name evidence="1" type="ORF">P0Y65_06040</name>
</gene>
<organism evidence="1 2">
    <name type="scientific">Candidatus Devosia phytovorans</name>
    <dbReference type="NCBI Taxonomy" id="3121372"/>
    <lineage>
        <taxon>Bacteria</taxon>
        <taxon>Pseudomonadati</taxon>
        <taxon>Pseudomonadota</taxon>
        <taxon>Alphaproteobacteria</taxon>
        <taxon>Hyphomicrobiales</taxon>
        <taxon>Devosiaceae</taxon>
        <taxon>Devosia</taxon>
    </lineage>
</organism>
<sequence length="383" mass="42575">MLRILYLVFNLADPAVARRIAMFQLGGASVEIAGFRRSDATLPDLGLDTAIELDITHDGRMLHRVFATARASYTTRVWGKAFSRPDVIVARNLEMLAIANRLRALWPDPPRVVYECLDIHRLMLRQDGLGKGMRGMEQRLMRAADLLLTSSPAFMANHFDLHGAPPALLVENKVFGLKDTGSNPALDQEPDIIRLGWFGALRCHKSLTALDAVSRSINGKLDVTLRGRPARTEFSDFDATTEAAPHLNYAGVYCYPDDLPDIYSAVHFVWAIDFFEEGQNSSWLLPNRIYEGCLNGAIPIALADTETAAFITRLGIGVVIPDIEQQTLHDLFHSMTPERIRILAEAVAAQDRSHFLCETEECRTLVDRLAGRPLAQDQLEVAA</sequence>
<dbReference type="Proteomes" id="UP001217476">
    <property type="component" value="Chromosome"/>
</dbReference>
<dbReference type="EMBL" id="CP119312">
    <property type="protein sequence ID" value="WEK05815.1"/>
    <property type="molecule type" value="Genomic_DNA"/>
</dbReference>
<dbReference type="SUPFAM" id="SSF53756">
    <property type="entry name" value="UDP-Glycosyltransferase/glycogen phosphorylase"/>
    <property type="match status" value="1"/>
</dbReference>
<name>A0AAJ5VX49_9HYPH</name>
<evidence type="ECO:0000313" key="1">
    <source>
        <dbReference type="EMBL" id="WEK05815.1"/>
    </source>
</evidence>